<keyword evidence="6" id="KW-1185">Reference proteome</keyword>
<dbReference type="AlphaFoldDB" id="A0A3G8YHU1"/>
<protein>
    <submittedName>
        <fullName evidence="5">Mismatch-specific DNA-glycosylase</fullName>
    </submittedName>
</protein>
<dbReference type="Proteomes" id="UP000276417">
    <property type="component" value="Chromosome 1"/>
</dbReference>
<dbReference type="OrthoDB" id="9799921at2"/>
<dbReference type="InterPro" id="IPR036895">
    <property type="entry name" value="Uracil-DNA_glycosylase-like_sf"/>
</dbReference>
<dbReference type="SUPFAM" id="SSF52141">
    <property type="entry name" value="Uracil-DNA glycosylase-like"/>
    <property type="match status" value="1"/>
</dbReference>
<dbReference type="Pfam" id="PF03167">
    <property type="entry name" value="UDG"/>
    <property type="match status" value="1"/>
</dbReference>
<evidence type="ECO:0000313" key="5">
    <source>
        <dbReference type="EMBL" id="AZI42054.1"/>
    </source>
</evidence>
<proteinExistence type="predicted"/>
<dbReference type="PANTHER" id="PTHR12159:SF9">
    <property type="entry name" value="G_T MISMATCH-SPECIFIC THYMINE DNA GLYCOSYLASE"/>
    <property type="match status" value="1"/>
</dbReference>
<name>A0A3G8YHU1_9DEIO</name>
<evidence type="ECO:0000256" key="3">
    <source>
        <dbReference type="ARBA" id="ARBA00023204"/>
    </source>
</evidence>
<accession>A0A3G8YHU1</accession>
<keyword evidence="1" id="KW-0227">DNA damage</keyword>
<dbReference type="InterPro" id="IPR005122">
    <property type="entry name" value="Uracil-DNA_glycosylase-like"/>
</dbReference>
<sequence>MSATATTEPEHGPKPSGAGHLVPDLLAHGLKLVLIGTAPSRISAAAGAYYANPQNKFWRVLFEVGLTPHLFKPQEFPALLALGIGLTDVAKKHSGVDASLPSEAWEPTELRARIAYYSPQVVAFTSKRGASQVLGLPTGKLPYGPRAERLEGAEVWVLPSTSPLGHTYFQLEPWQALAEQLKKGAGSGNSPQVGGVL</sequence>
<dbReference type="GO" id="GO:0006285">
    <property type="term" value="P:base-excision repair, AP site formation"/>
    <property type="evidence" value="ECO:0007669"/>
    <property type="project" value="InterPro"/>
</dbReference>
<dbReference type="GO" id="GO:0004844">
    <property type="term" value="F:uracil DNA N-glycosylase activity"/>
    <property type="evidence" value="ECO:0007669"/>
    <property type="project" value="TreeGrafter"/>
</dbReference>
<dbReference type="KEGG" id="dph:EHF33_04235"/>
<dbReference type="GO" id="GO:0008263">
    <property type="term" value="F:pyrimidine-specific mismatch base pair DNA N-glycosylase activity"/>
    <property type="evidence" value="ECO:0007669"/>
    <property type="project" value="TreeGrafter"/>
</dbReference>
<organism evidence="5 6">
    <name type="scientific">Deinococcus psychrotolerans</name>
    <dbReference type="NCBI Taxonomy" id="2489213"/>
    <lineage>
        <taxon>Bacteria</taxon>
        <taxon>Thermotogati</taxon>
        <taxon>Deinococcota</taxon>
        <taxon>Deinococci</taxon>
        <taxon>Deinococcales</taxon>
        <taxon>Deinococcaceae</taxon>
        <taxon>Deinococcus</taxon>
    </lineage>
</organism>
<dbReference type="Gene3D" id="3.40.470.10">
    <property type="entry name" value="Uracil-DNA glycosylase-like domain"/>
    <property type="match status" value="1"/>
</dbReference>
<dbReference type="CDD" id="cd10028">
    <property type="entry name" value="UDG-F2_TDG_MUG"/>
    <property type="match status" value="1"/>
</dbReference>
<evidence type="ECO:0000259" key="4">
    <source>
        <dbReference type="Pfam" id="PF03167"/>
    </source>
</evidence>
<feature type="domain" description="Uracil-DNA glycosylase-like" evidence="4">
    <location>
        <begin position="26"/>
        <end position="174"/>
    </location>
</feature>
<dbReference type="InterPro" id="IPR015637">
    <property type="entry name" value="MUG/TDG"/>
</dbReference>
<dbReference type="EMBL" id="CP034183">
    <property type="protein sequence ID" value="AZI42054.1"/>
    <property type="molecule type" value="Genomic_DNA"/>
</dbReference>
<keyword evidence="2" id="KW-0378">Hydrolase</keyword>
<evidence type="ECO:0000313" key="6">
    <source>
        <dbReference type="Proteomes" id="UP000276417"/>
    </source>
</evidence>
<evidence type="ECO:0000256" key="2">
    <source>
        <dbReference type="ARBA" id="ARBA00022801"/>
    </source>
</evidence>
<dbReference type="PANTHER" id="PTHR12159">
    <property type="entry name" value="G/T AND G/U MISMATCH-SPECIFIC DNA GLYCOSYLASE"/>
    <property type="match status" value="1"/>
</dbReference>
<gene>
    <name evidence="5" type="ORF">EHF33_04235</name>
</gene>
<keyword evidence="3" id="KW-0234">DNA repair</keyword>
<reference evidence="5 6" key="1">
    <citation type="submission" date="2018-11" db="EMBL/GenBank/DDBJ databases">
        <title>Deinococcus shelandsis sp. nov., isolated from South Shetland Islands soil of Antarctica.</title>
        <authorList>
            <person name="Tian J."/>
        </authorList>
    </citation>
    <scope>NUCLEOTIDE SEQUENCE [LARGE SCALE GENOMIC DNA]</scope>
    <source>
        <strain evidence="5 6">S14-83T</strain>
    </source>
</reference>
<dbReference type="RefSeq" id="WP_124868177.1">
    <property type="nucleotide sequence ID" value="NZ_CP034183.1"/>
</dbReference>
<evidence type="ECO:0000256" key="1">
    <source>
        <dbReference type="ARBA" id="ARBA00022763"/>
    </source>
</evidence>